<protein>
    <recommendedName>
        <fullName evidence="4">Calcineurin-like phosphoesterase domain-containing protein</fullName>
    </recommendedName>
</protein>
<evidence type="ECO:0000256" key="1">
    <source>
        <dbReference type="SAM" id="SignalP"/>
    </source>
</evidence>
<keyword evidence="3" id="KW-1185">Reference proteome</keyword>
<dbReference type="PANTHER" id="PTHR43143:SF4">
    <property type="entry name" value="CALCINEURIN-LIKE PHOSPHOESTERASE DOMAIN-CONTAINING PROTEIN"/>
    <property type="match status" value="1"/>
</dbReference>
<dbReference type="AlphaFoldDB" id="A0ABD3PYM5"/>
<name>A0ABD3PYM5_9STRA</name>
<sequence>MKISIQSAAMLLASWLSESAAFAPRPAARTALSLNYMSEANQRALLEARLSYTQKFPKNINGSTQVNGVNGTPSINGQKDEYSFLVGILGDLHIDPRKMEDYTTGREHFLNIFDDAKSNLGDEHVAMVSLGDLGESKNCDHNPDNPFELFAGTTKCHAMAAEYLNSFGVPYEVIGGNHDLEGIDEFDTDGKNLRRFLKLHNKPTPQFCRQIAEKTLLVGLCSTIFRDAKYTSHEVIIDDEQIRWFEDLLKSKPADDGWRIFVFSHAPPNGSGIRIIQENHVVNGCCWLNHSDEKNCRKFIELVREHRCVKGWFSGHFHLGQDYQDSITFPTIDPSEGPYPNRGSCVFAQTSVMRAGTSRDGRQQSRLLRGNKDGFEVCTVDHQNGGKIRVDATITYRDKTHEVGIYAHEDEAYDHDNYFKVYQPQMNDHGYICADDEEICLLTPDPITKDTVAWWRLACGRVLGVVNGMMLEFDKSTLAPLGLVVSSDELMGKQVAIVDSGLEECMINFEEEEEGMEGADCADTSKEEYREQAVLVFDDDGVTIIQPNDDGSYWRKIVRNKIARMKEKRREKAAIEFAQAYLPVRSEDEAKEKIQSTWGPYTTTSGVAKTTNPAKLLVYKN</sequence>
<comment type="caution">
    <text evidence="2">The sequence shown here is derived from an EMBL/GenBank/DDBJ whole genome shotgun (WGS) entry which is preliminary data.</text>
</comment>
<organism evidence="2 3">
    <name type="scientific">Cyclotella atomus</name>
    <dbReference type="NCBI Taxonomy" id="382360"/>
    <lineage>
        <taxon>Eukaryota</taxon>
        <taxon>Sar</taxon>
        <taxon>Stramenopiles</taxon>
        <taxon>Ochrophyta</taxon>
        <taxon>Bacillariophyta</taxon>
        <taxon>Coscinodiscophyceae</taxon>
        <taxon>Thalassiosirophycidae</taxon>
        <taxon>Stephanodiscales</taxon>
        <taxon>Stephanodiscaceae</taxon>
        <taxon>Cyclotella</taxon>
    </lineage>
</organism>
<reference evidence="2 3" key="1">
    <citation type="submission" date="2024-10" db="EMBL/GenBank/DDBJ databases">
        <title>Updated reference genomes for cyclostephanoid diatoms.</title>
        <authorList>
            <person name="Roberts W.R."/>
            <person name="Alverson A.J."/>
        </authorList>
    </citation>
    <scope>NUCLEOTIDE SEQUENCE [LARGE SCALE GENOMIC DNA]</scope>
    <source>
        <strain evidence="2 3">AJA010-31</strain>
    </source>
</reference>
<accession>A0ABD3PYM5</accession>
<dbReference type="InterPro" id="IPR029052">
    <property type="entry name" value="Metallo-depent_PP-like"/>
</dbReference>
<dbReference type="EMBL" id="JALLPJ020000420">
    <property type="protein sequence ID" value="KAL3792829.1"/>
    <property type="molecule type" value="Genomic_DNA"/>
</dbReference>
<feature type="chain" id="PRO_5044833784" description="Calcineurin-like phosphoesterase domain-containing protein" evidence="1">
    <location>
        <begin position="22"/>
        <end position="621"/>
    </location>
</feature>
<evidence type="ECO:0008006" key="4">
    <source>
        <dbReference type="Google" id="ProtNLM"/>
    </source>
</evidence>
<dbReference type="Proteomes" id="UP001530400">
    <property type="component" value="Unassembled WGS sequence"/>
</dbReference>
<feature type="signal peptide" evidence="1">
    <location>
        <begin position="1"/>
        <end position="21"/>
    </location>
</feature>
<dbReference type="Gene3D" id="3.60.21.10">
    <property type="match status" value="1"/>
</dbReference>
<proteinExistence type="predicted"/>
<dbReference type="SUPFAM" id="SSF56300">
    <property type="entry name" value="Metallo-dependent phosphatases"/>
    <property type="match status" value="1"/>
</dbReference>
<evidence type="ECO:0000313" key="3">
    <source>
        <dbReference type="Proteomes" id="UP001530400"/>
    </source>
</evidence>
<evidence type="ECO:0000313" key="2">
    <source>
        <dbReference type="EMBL" id="KAL3792829.1"/>
    </source>
</evidence>
<gene>
    <name evidence="2" type="ORF">ACHAWO_011068</name>
</gene>
<keyword evidence="1" id="KW-0732">Signal</keyword>
<dbReference type="InterPro" id="IPR051918">
    <property type="entry name" value="STPP_CPPED1"/>
</dbReference>
<dbReference type="PANTHER" id="PTHR43143">
    <property type="entry name" value="METALLOPHOSPHOESTERASE, CALCINEURIN SUPERFAMILY"/>
    <property type="match status" value="1"/>
</dbReference>